<organism evidence="1 2">
    <name type="scientific">Pseudoalteromonas rhizosphaerae</name>
    <dbReference type="NCBI Taxonomy" id="2518973"/>
    <lineage>
        <taxon>Bacteria</taxon>
        <taxon>Pseudomonadati</taxon>
        <taxon>Pseudomonadota</taxon>
        <taxon>Gammaproteobacteria</taxon>
        <taxon>Alteromonadales</taxon>
        <taxon>Pseudoalteromonadaceae</taxon>
        <taxon>Pseudoalteromonas</taxon>
    </lineage>
</organism>
<sequence length="111" mass="13023">MALLALPNDLYIELLHVAKKYQYKEVLSILSTEPPKGYRDARYKFLLISNQEAQKIADVAIIYRLQAELVFPYWSDENPNYDQSHEDAYFEAQSFLQALLFCLSHFDIKTQ</sequence>
<gene>
    <name evidence="1" type="ORF">ACI2JU_07370</name>
</gene>
<dbReference type="RefSeq" id="WP_404675098.1">
    <property type="nucleotide sequence ID" value="NZ_JBJDOT010000007.1"/>
</dbReference>
<proteinExistence type="predicted"/>
<accession>A0ABW8KYP9</accession>
<reference evidence="1 2" key="1">
    <citation type="submission" date="2024-11" db="EMBL/GenBank/DDBJ databases">
        <title>The Natural Products Discovery Center: Release of the First 8490 Sequenced Strains for Exploring Actinobacteria Biosynthetic Diversity.</title>
        <authorList>
            <person name="Kalkreuter E."/>
            <person name="Kautsar S.A."/>
            <person name="Yang D."/>
            <person name="Bader C.D."/>
            <person name="Teijaro C.N."/>
            <person name="Fluegel L."/>
            <person name="Davis C.M."/>
            <person name="Simpson J.R."/>
            <person name="Lauterbach L."/>
            <person name="Steele A.D."/>
            <person name="Gui C."/>
            <person name="Meng S."/>
            <person name="Li G."/>
            <person name="Viehrig K."/>
            <person name="Ye F."/>
            <person name="Su P."/>
            <person name="Kiefer A.F."/>
            <person name="Nichols A."/>
            <person name="Cepeda A.J."/>
            <person name="Yan W."/>
            <person name="Fan B."/>
            <person name="Jiang Y."/>
            <person name="Adhikari A."/>
            <person name="Zheng C.-J."/>
            <person name="Schuster L."/>
            <person name="Cowan T.M."/>
            <person name="Smanski M.J."/>
            <person name="Chevrette M.G."/>
            <person name="De Carvalho L.P.S."/>
            <person name="Shen B."/>
        </authorList>
    </citation>
    <scope>NUCLEOTIDE SEQUENCE [LARGE SCALE GENOMIC DNA]</scope>
    <source>
        <strain evidence="1 2">NPDC078403</strain>
    </source>
</reference>
<name>A0ABW8KYP9_9GAMM</name>
<dbReference type="EMBL" id="JBJDOT010000007">
    <property type="protein sequence ID" value="MFK3863690.1"/>
    <property type="molecule type" value="Genomic_DNA"/>
</dbReference>
<evidence type="ECO:0008006" key="3">
    <source>
        <dbReference type="Google" id="ProtNLM"/>
    </source>
</evidence>
<evidence type="ECO:0000313" key="2">
    <source>
        <dbReference type="Proteomes" id="UP001620262"/>
    </source>
</evidence>
<dbReference type="Proteomes" id="UP001620262">
    <property type="component" value="Unassembled WGS sequence"/>
</dbReference>
<keyword evidence="2" id="KW-1185">Reference proteome</keyword>
<comment type="caution">
    <text evidence="1">The sequence shown here is derived from an EMBL/GenBank/DDBJ whole genome shotgun (WGS) entry which is preliminary data.</text>
</comment>
<evidence type="ECO:0000313" key="1">
    <source>
        <dbReference type="EMBL" id="MFK3863690.1"/>
    </source>
</evidence>
<protein>
    <recommendedName>
        <fullName evidence="3">HEPN domain-containing protein</fullName>
    </recommendedName>
</protein>